<gene>
    <name evidence="2" type="ORF">PMC74_25295</name>
</gene>
<evidence type="ECO:0000313" key="3">
    <source>
        <dbReference type="Proteomes" id="UP001214301"/>
    </source>
</evidence>
<dbReference type="InterPro" id="IPR027417">
    <property type="entry name" value="P-loop_NTPase"/>
</dbReference>
<dbReference type="Pfam" id="PF13304">
    <property type="entry name" value="AAA_21"/>
    <property type="match status" value="1"/>
</dbReference>
<dbReference type="InterPro" id="IPR003959">
    <property type="entry name" value="ATPase_AAA_core"/>
</dbReference>
<dbReference type="PANTHER" id="PTHR32182:SF25">
    <property type="entry name" value="SLR1056 PROTEIN"/>
    <property type="match status" value="1"/>
</dbReference>
<proteinExistence type="predicted"/>
<dbReference type="SUPFAM" id="SSF52540">
    <property type="entry name" value="P-loop containing nucleoside triphosphate hydrolases"/>
    <property type="match status" value="1"/>
</dbReference>
<accession>A0ABY7R931</accession>
<name>A0ABY7R931_9PSED</name>
<sequence length="386" mass="42289">MLTTLAIANYRSINQLVMPLGRLNLITGANGSGKSNLYKALRLLAETARGGVVNALAAEGGLESTFHAGPEKLSRRMLKGEVPVQGGPRQQVRRLKMGFTDEDFGYAIGLGLPEPSQSKFSLDPQIKHEAIWAGPVCRPASLLVERSAAMVRAREGRQWQVMSQHMTEFDSLFDQVGSVQGSPEVLHLREQIRSWRFYDHFRTDPEAPARQARLGTRTPVLHHDGRDLAAALQTIKEIGDFEALQAAVSDAFPGSQVGIEATPGGLFSLRFQQAGLLRPLSAAELSDGTLRYLLLVAALLTPRPPSMMVLNEPETSLHPDLLPALARLIRRASQQCQVWVVSHAPRLVAALEEDEGCNAIRLTKELGQTVIVGQGMLDEPAWHWPD</sequence>
<evidence type="ECO:0000259" key="1">
    <source>
        <dbReference type="Pfam" id="PF13304"/>
    </source>
</evidence>
<dbReference type="PANTHER" id="PTHR32182">
    <property type="entry name" value="DNA REPLICATION AND REPAIR PROTEIN RECF"/>
    <property type="match status" value="1"/>
</dbReference>
<dbReference type="Gene3D" id="3.40.50.300">
    <property type="entry name" value="P-loop containing nucleotide triphosphate hydrolases"/>
    <property type="match status" value="2"/>
</dbReference>
<evidence type="ECO:0000313" key="2">
    <source>
        <dbReference type="EMBL" id="WCI00029.1"/>
    </source>
</evidence>
<protein>
    <submittedName>
        <fullName evidence="2">AAA family ATPase</fullName>
    </submittedName>
</protein>
<dbReference type="EMBL" id="CP116669">
    <property type="protein sequence ID" value="WCI00029.1"/>
    <property type="molecule type" value="Genomic_DNA"/>
</dbReference>
<dbReference type="InterPro" id="IPR014555">
    <property type="entry name" value="RecF-like"/>
</dbReference>
<keyword evidence="3" id="KW-1185">Reference proteome</keyword>
<organism evidence="2 3">
    <name type="scientific">Pseudomonas capeferrum</name>
    <dbReference type="NCBI Taxonomy" id="1495066"/>
    <lineage>
        <taxon>Bacteria</taxon>
        <taxon>Pseudomonadati</taxon>
        <taxon>Pseudomonadota</taxon>
        <taxon>Gammaproteobacteria</taxon>
        <taxon>Pseudomonadales</taxon>
        <taxon>Pseudomonadaceae</taxon>
        <taxon>Pseudomonas</taxon>
    </lineage>
</organism>
<reference evidence="2 3" key="1">
    <citation type="journal article" date="2020" name="Front. Microbiol.">
        <title>Toward Biorecycling: Isolation of a Soil Bacterium That Grows on a Polyurethane Oligomer and Monomer.</title>
        <authorList>
            <person name="Espinosa M.J.C."/>
            <person name="Blanco A.C."/>
            <person name="Schmidgall T."/>
            <person name="Atanasoff-Kardjalieff A.K."/>
            <person name="Kappelmeyer U."/>
            <person name="Tischler D."/>
            <person name="Pieper D.H."/>
            <person name="Heipieper H.J."/>
            <person name="Eberlein C."/>
        </authorList>
    </citation>
    <scope>NUCLEOTIDE SEQUENCE [LARGE SCALE GENOMIC DNA]</scope>
    <source>
        <strain evidence="2 3">TDA1</strain>
    </source>
</reference>
<feature type="domain" description="ATPase AAA-type core" evidence="1">
    <location>
        <begin position="23"/>
        <end position="348"/>
    </location>
</feature>
<dbReference type="Proteomes" id="UP001214301">
    <property type="component" value="Chromosome"/>
</dbReference>
<dbReference type="RefSeq" id="WP_095063918.1">
    <property type="nucleotide sequence ID" value="NZ_CP116669.1"/>
</dbReference>
<dbReference type="PIRSF" id="PIRSF029347">
    <property type="entry name" value="RecF"/>
    <property type="match status" value="1"/>
</dbReference>